<organism evidence="2 3">
    <name type="scientific">Saprolegnia parasitica (strain CBS 223.65)</name>
    <dbReference type="NCBI Taxonomy" id="695850"/>
    <lineage>
        <taxon>Eukaryota</taxon>
        <taxon>Sar</taxon>
        <taxon>Stramenopiles</taxon>
        <taxon>Oomycota</taxon>
        <taxon>Saprolegniomycetes</taxon>
        <taxon>Saprolegniales</taxon>
        <taxon>Saprolegniaceae</taxon>
        <taxon>Saprolegnia</taxon>
    </lineage>
</organism>
<dbReference type="OMA" id="SQHIMEM"/>
<dbReference type="VEuPathDB" id="FungiDB:SPRG_11623"/>
<evidence type="ECO:0000313" key="2">
    <source>
        <dbReference type="EMBL" id="KDO23309.1"/>
    </source>
</evidence>
<dbReference type="Proteomes" id="UP000030745">
    <property type="component" value="Unassembled WGS sequence"/>
</dbReference>
<dbReference type="CDD" id="cd14686">
    <property type="entry name" value="bZIP"/>
    <property type="match status" value="1"/>
</dbReference>
<gene>
    <name evidence="2" type="ORF">SPRG_11623</name>
</gene>
<keyword evidence="3" id="KW-1185">Reference proteome</keyword>
<dbReference type="GeneID" id="24133647"/>
<dbReference type="EMBL" id="KK583255">
    <property type="protein sequence ID" value="KDO23309.1"/>
    <property type="molecule type" value="Genomic_DNA"/>
</dbReference>
<dbReference type="AlphaFoldDB" id="A0A067BXR3"/>
<dbReference type="OrthoDB" id="66078at2759"/>
<sequence length="388" mass="44176">MGDEGWQDGGLFGADILADCDLASIDGSVFAAENKALGASSRERQRLALQRHRQRQRDELVFLKRKVDELQAELEQLTRDNELRDILQPPSKWEKLAKQERVQRAHVLVENRELKEAISEQVEFAQSLAALIRKSPTPRYVCVDAHEQWKHYRLVADPIARRAAYHAIANRDYASQTSAFIEAKLIESPKEGRQYIPILRDGLLEVHTILFTRLPAPLAETVSAIWDVLRGVFTVASVQGIYRVLEEVDVDTLYVGSLRHYSLGKIQRRIILKRFRESDSRVVVVTRNVHEDEVFAFDPRLGLAHEVSWMVLQWDAASQTTEVKYFQKAIPFFAEAPLLESHIMGVPVSQHIMEMFAKHSLGFEQAMRALLHAKTTGDAIPPDDVVQV</sequence>
<dbReference type="RefSeq" id="XP_012205961.1">
    <property type="nucleotide sequence ID" value="XM_012350571.1"/>
</dbReference>
<proteinExistence type="predicted"/>
<evidence type="ECO:0008006" key="4">
    <source>
        <dbReference type="Google" id="ProtNLM"/>
    </source>
</evidence>
<evidence type="ECO:0000313" key="3">
    <source>
        <dbReference type="Proteomes" id="UP000030745"/>
    </source>
</evidence>
<dbReference type="KEGG" id="spar:SPRG_11623"/>
<reference evidence="2 3" key="1">
    <citation type="journal article" date="2013" name="PLoS Genet.">
        <title>Distinctive expansion of potential virulence genes in the genome of the oomycete fish pathogen Saprolegnia parasitica.</title>
        <authorList>
            <person name="Jiang R.H."/>
            <person name="de Bruijn I."/>
            <person name="Haas B.J."/>
            <person name="Belmonte R."/>
            <person name="Lobach L."/>
            <person name="Christie J."/>
            <person name="van den Ackerveken G."/>
            <person name="Bottin A."/>
            <person name="Bulone V."/>
            <person name="Diaz-Moreno S.M."/>
            <person name="Dumas B."/>
            <person name="Fan L."/>
            <person name="Gaulin E."/>
            <person name="Govers F."/>
            <person name="Grenville-Briggs L.J."/>
            <person name="Horner N.R."/>
            <person name="Levin J.Z."/>
            <person name="Mammella M."/>
            <person name="Meijer H.J."/>
            <person name="Morris P."/>
            <person name="Nusbaum C."/>
            <person name="Oome S."/>
            <person name="Phillips A.J."/>
            <person name="van Rooyen D."/>
            <person name="Rzeszutek E."/>
            <person name="Saraiva M."/>
            <person name="Secombes C.J."/>
            <person name="Seidl M.F."/>
            <person name="Snel B."/>
            <person name="Stassen J.H."/>
            <person name="Sykes S."/>
            <person name="Tripathy S."/>
            <person name="van den Berg H."/>
            <person name="Vega-Arreguin J.C."/>
            <person name="Wawra S."/>
            <person name="Young S.K."/>
            <person name="Zeng Q."/>
            <person name="Dieguez-Uribeondo J."/>
            <person name="Russ C."/>
            <person name="Tyler B.M."/>
            <person name="van West P."/>
        </authorList>
    </citation>
    <scope>NUCLEOTIDE SEQUENCE [LARGE SCALE GENOMIC DNA]</scope>
    <source>
        <strain evidence="2 3">CBS 223.65</strain>
    </source>
</reference>
<feature type="coiled-coil region" evidence="1">
    <location>
        <begin position="53"/>
        <end position="87"/>
    </location>
</feature>
<name>A0A067BXR3_SAPPC</name>
<accession>A0A067BXR3</accession>
<evidence type="ECO:0000256" key="1">
    <source>
        <dbReference type="SAM" id="Coils"/>
    </source>
</evidence>
<protein>
    <recommendedName>
        <fullName evidence="4">START domain-containing protein</fullName>
    </recommendedName>
</protein>
<keyword evidence="1" id="KW-0175">Coiled coil</keyword>